<evidence type="ECO:0000256" key="1">
    <source>
        <dbReference type="SAM" id="Phobius"/>
    </source>
</evidence>
<keyword evidence="1" id="KW-0472">Membrane</keyword>
<gene>
    <name evidence="2" type="ORF">D7V32_11180</name>
</gene>
<evidence type="ECO:0000313" key="3">
    <source>
        <dbReference type="Proteomes" id="UP000282388"/>
    </source>
</evidence>
<dbReference type="AlphaFoldDB" id="A0A3A8E6E2"/>
<reference evidence="2 3" key="1">
    <citation type="submission" date="2018-09" db="EMBL/GenBank/DDBJ databases">
        <title>The draft genome of Acinetobacter spp. strains.</title>
        <authorList>
            <person name="Qin J."/>
            <person name="Feng Y."/>
            <person name="Zong Z."/>
        </authorList>
    </citation>
    <scope>NUCLEOTIDE SEQUENCE [LARGE SCALE GENOMIC DNA]</scope>
    <source>
        <strain evidence="2 3">WCHAc060012</strain>
    </source>
</reference>
<proteinExistence type="predicted"/>
<dbReference type="OrthoDB" id="6711638at2"/>
<keyword evidence="1" id="KW-0812">Transmembrane</keyword>
<dbReference type="RefSeq" id="WP_120402959.1">
    <property type="nucleotide sequence ID" value="NZ_RAXV01000024.1"/>
</dbReference>
<feature type="transmembrane region" description="Helical" evidence="1">
    <location>
        <begin position="50"/>
        <end position="70"/>
    </location>
</feature>
<name>A0A3A8E6E2_9GAMM</name>
<dbReference type="Proteomes" id="UP000282388">
    <property type="component" value="Unassembled WGS sequence"/>
</dbReference>
<keyword evidence="3" id="KW-1185">Reference proteome</keyword>
<organism evidence="2 3">
    <name type="scientific">Acinetobacter tianfuensis</name>
    <dbReference type="NCBI Taxonomy" id="2419603"/>
    <lineage>
        <taxon>Bacteria</taxon>
        <taxon>Pseudomonadati</taxon>
        <taxon>Pseudomonadota</taxon>
        <taxon>Gammaproteobacteria</taxon>
        <taxon>Moraxellales</taxon>
        <taxon>Moraxellaceae</taxon>
        <taxon>Acinetobacter</taxon>
    </lineage>
</organism>
<accession>A0A3A8E6E2</accession>
<comment type="caution">
    <text evidence="2">The sequence shown here is derived from an EMBL/GenBank/DDBJ whole genome shotgun (WGS) entry which is preliminary data.</text>
</comment>
<evidence type="ECO:0000313" key="2">
    <source>
        <dbReference type="EMBL" id="RKG30417.1"/>
    </source>
</evidence>
<keyword evidence="1" id="KW-1133">Transmembrane helix</keyword>
<dbReference type="EMBL" id="RAXV01000024">
    <property type="protein sequence ID" value="RKG30417.1"/>
    <property type="molecule type" value="Genomic_DNA"/>
</dbReference>
<sequence length="76" mass="8637">MNTSSKSVHPVRTRLHPEFIGPIHPREVLQHVLTNQTAQQKYPASRSFKLFVHPSIIAFIFFVILIVTFISGGSHE</sequence>
<protein>
    <submittedName>
        <fullName evidence="2">Uncharacterized protein</fullName>
    </submittedName>
</protein>